<feature type="domain" description="C2H2-type" evidence="4">
    <location>
        <begin position="313"/>
        <end position="340"/>
    </location>
</feature>
<keyword evidence="3" id="KW-0862">Zinc</keyword>
<dbReference type="SMART" id="SM00355">
    <property type="entry name" value="ZnF_C2H2"/>
    <property type="match status" value="4"/>
</dbReference>
<dbReference type="InterPro" id="IPR046341">
    <property type="entry name" value="SET_dom_sf"/>
</dbReference>
<keyword evidence="2" id="KW-0804">Transcription</keyword>
<evidence type="ECO:0000259" key="5">
    <source>
        <dbReference type="PROSITE" id="PS50280"/>
    </source>
</evidence>
<proteinExistence type="predicted"/>
<dbReference type="PANTHER" id="PTHR16515:SF21">
    <property type="entry name" value="PR DOMAIN ZINC FINGER PROTEIN 13"/>
    <property type="match status" value="1"/>
</dbReference>
<name>A0ABM1BP60_LIMPO</name>
<evidence type="ECO:0000313" key="7">
    <source>
        <dbReference type="RefSeq" id="XP_013785958.1"/>
    </source>
</evidence>
<feature type="domain" description="SET" evidence="5">
    <location>
        <begin position="15"/>
        <end position="161"/>
    </location>
</feature>
<protein>
    <submittedName>
        <fullName evidence="7">PR domain zinc finger protein 13-like</fullName>
    </submittedName>
</protein>
<dbReference type="PROSITE" id="PS50157">
    <property type="entry name" value="ZINC_FINGER_C2H2_2"/>
    <property type="match status" value="3"/>
</dbReference>
<dbReference type="PANTHER" id="PTHR16515">
    <property type="entry name" value="PR DOMAIN ZINC FINGER PROTEIN"/>
    <property type="match status" value="1"/>
</dbReference>
<dbReference type="InterPro" id="IPR013087">
    <property type="entry name" value="Znf_C2H2_type"/>
</dbReference>
<dbReference type="Pfam" id="PF00096">
    <property type="entry name" value="zf-C2H2"/>
    <property type="match status" value="4"/>
</dbReference>
<evidence type="ECO:0000313" key="6">
    <source>
        <dbReference type="Proteomes" id="UP000694941"/>
    </source>
</evidence>
<evidence type="ECO:0000256" key="3">
    <source>
        <dbReference type="PROSITE-ProRule" id="PRU00042"/>
    </source>
</evidence>
<keyword evidence="6" id="KW-1185">Reference proteome</keyword>
<keyword evidence="1" id="KW-0805">Transcription regulation</keyword>
<dbReference type="InterPro" id="IPR001214">
    <property type="entry name" value="SET_dom"/>
</dbReference>
<dbReference type="PROSITE" id="PS50280">
    <property type="entry name" value="SET"/>
    <property type="match status" value="1"/>
</dbReference>
<dbReference type="RefSeq" id="XP_013785958.1">
    <property type="nucleotide sequence ID" value="XM_013930504.1"/>
</dbReference>
<sequence>MGADTGDGLARRKGADFSVRFQSNVRKLTKEGLSMIRPEHSWASNSLRDGEFTAEYSAMETTVAVDCPIPIGSQSLPLTVGLCLHRLIHSGLIRRVLQATLNSGTILLHENPSSRRWVKLVRVARDCHEQNAQLTRTSEEHLVLETTRNISAGEELFVWFATDMLFEQAIPFLLPSQILGQEQYSCVVCGTTFSHPNPLKAHIILECSGRFKPAQLNTTSERLSADHGGMSSLHFSRWPETVTIVTNQYQKQLPARGFHDPLPLADPVFPPNVFHLSNNEQSTNFPGIARTLTGTSYVSTSSSGETNAVPRGHCCVYCGKVYSRKYGLKIHVRTHTGYKPLKCKYCLRPFSDPSNLNKHVRLHADTTSPYQCSHCGKVLVRRRDLERHLRSRHGLTSENDVAIATENQN</sequence>
<dbReference type="SUPFAM" id="SSF57667">
    <property type="entry name" value="beta-beta-alpha zinc fingers"/>
    <property type="match status" value="2"/>
</dbReference>
<dbReference type="Proteomes" id="UP000694941">
    <property type="component" value="Unplaced"/>
</dbReference>
<evidence type="ECO:0000256" key="2">
    <source>
        <dbReference type="ARBA" id="ARBA00023163"/>
    </source>
</evidence>
<feature type="domain" description="C2H2-type" evidence="4">
    <location>
        <begin position="370"/>
        <end position="393"/>
    </location>
</feature>
<keyword evidence="3" id="KW-0479">Metal-binding</keyword>
<evidence type="ECO:0000256" key="1">
    <source>
        <dbReference type="ARBA" id="ARBA00023015"/>
    </source>
</evidence>
<dbReference type="PROSITE" id="PS00028">
    <property type="entry name" value="ZINC_FINGER_C2H2_1"/>
    <property type="match status" value="3"/>
</dbReference>
<organism evidence="6 7">
    <name type="scientific">Limulus polyphemus</name>
    <name type="common">Atlantic horseshoe crab</name>
    <dbReference type="NCBI Taxonomy" id="6850"/>
    <lineage>
        <taxon>Eukaryota</taxon>
        <taxon>Metazoa</taxon>
        <taxon>Ecdysozoa</taxon>
        <taxon>Arthropoda</taxon>
        <taxon>Chelicerata</taxon>
        <taxon>Merostomata</taxon>
        <taxon>Xiphosura</taxon>
        <taxon>Limulidae</taxon>
        <taxon>Limulus</taxon>
    </lineage>
</organism>
<gene>
    <name evidence="7" type="primary">LOC106469985</name>
</gene>
<dbReference type="Gene3D" id="2.170.270.10">
    <property type="entry name" value="SET domain"/>
    <property type="match status" value="1"/>
</dbReference>
<accession>A0ABM1BP60</accession>
<dbReference type="GeneID" id="106469985"/>
<dbReference type="Gene3D" id="3.30.160.60">
    <property type="entry name" value="Classic Zinc Finger"/>
    <property type="match status" value="3"/>
</dbReference>
<keyword evidence="3" id="KW-0863">Zinc-finger</keyword>
<dbReference type="InterPro" id="IPR050331">
    <property type="entry name" value="Zinc_finger"/>
</dbReference>
<feature type="domain" description="C2H2-type" evidence="4">
    <location>
        <begin position="341"/>
        <end position="368"/>
    </location>
</feature>
<reference evidence="7" key="1">
    <citation type="submission" date="2025-08" db="UniProtKB">
        <authorList>
            <consortium name="RefSeq"/>
        </authorList>
    </citation>
    <scope>IDENTIFICATION</scope>
    <source>
        <tissue evidence="7">Muscle</tissue>
    </source>
</reference>
<evidence type="ECO:0000259" key="4">
    <source>
        <dbReference type="PROSITE" id="PS50157"/>
    </source>
</evidence>
<dbReference type="InterPro" id="IPR036236">
    <property type="entry name" value="Znf_C2H2_sf"/>
</dbReference>